<dbReference type="AlphaFoldDB" id="A0A1F5H4Q8"/>
<gene>
    <name evidence="1" type="ORF">A2W45_02665</name>
</gene>
<accession>A0A1F5H4Q8</accession>
<evidence type="ECO:0000313" key="2">
    <source>
        <dbReference type="Proteomes" id="UP000178393"/>
    </source>
</evidence>
<dbReference type="GO" id="GO:0016884">
    <property type="term" value="F:carbon-nitrogen ligase activity, with glutamine as amido-N-donor"/>
    <property type="evidence" value="ECO:0007669"/>
    <property type="project" value="InterPro"/>
</dbReference>
<dbReference type="Proteomes" id="UP000178393">
    <property type="component" value="Unassembled WGS sequence"/>
</dbReference>
<evidence type="ECO:0000313" key="1">
    <source>
        <dbReference type="EMBL" id="OGD99150.1"/>
    </source>
</evidence>
<proteinExistence type="predicted"/>
<dbReference type="Gene3D" id="1.10.1510.10">
    <property type="entry name" value="Uncharacterised protein YqeY/AIM41 PF09424, N-terminal domain"/>
    <property type="match status" value="1"/>
</dbReference>
<sequence length="150" mass="16413">MTDNLFLKIQKDLEDALRQKDEVKTSTLRLAIAAVNNAKIEKGRELEGQELVGIIQKEAKKRQESIAAFKSGGRHDLAEKEEKELAILKTYLPEPISDEELLKIVDSQISEVGARDIKDLGKVMSAVLSKVKGRADGGTVAAVVKSKLSS</sequence>
<dbReference type="InterPro" id="IPR023168">
    <property type="entry name" value="GatB_Yqey_C_2"/>
</dbReference>
<keyword evidence="1" id="KW-0808">Transferase</keyword>
<dbReference type="PANTHER" id="PTHR28055:SF1">
    <property type="entry name" value="ALTERED INHERITANCE OF MITOCHONDRIA PROTEIN 41, MITOCHONDRIAL"/>
    <property type="match status" value="1"/>
</dbReference>
<reference evidence="1 2" key="1">
    <citation type="journal article" date="2016" name="Nat. Commun.">
        <title>Thousands of microbial genomes shed light on interconnected biogeochemical processes in an aquifer system.</title>
        <authorList>
            <person name="Anantharaman K."/>
            <person name="Brown C.T."/>
            <person name="Hug L.A."/>
            <person name="Sharon I."/>
            <person name="Castelle C.J."/>
            <person name="Probst A.J."/>
            <person name="Thomas B.C."/>
            <person name="Singh A."/>
            <person name="Wilkins M.J."/>
            <person name="Karaoz U."/>
            <person name="Brodie E.L."/>
            <person name="Williams K.H."/>
            <person name="Hubbard S.S."/>
            <person name="Banfield J.F."/>
        </authorList>
    </citation>
    <scope>NUCLEOTIDE SEQUENCE [LARGE SCALE GENOMIC DNA]</scope>
</reference>
<dbReference type="GO" id="GO:0016740">
    <property type="term" value="F:transferase activity"/>
    <property type="evidence" value="ECO:0007669"/>
    <property type="project" value="UniProtKB-KW"/>
</dbReference>
<dbReference type="InterPro" id="IPR019004">
    <property type="entry name" value="YqeY/Aim41"/>
</dbReference>
<dbReference type="InterPro" id="IPR003789">
    <property type="entry name" value="Asn/Gln_tRNA_amidoTrase-B-like"/>
</dbReference>
<dbReference type="Pfam" id="PF09424">
    <property type="entry name" value="YqeY"/>
    <property type="match status" value="1"/>
</dbReference>
<dbReference type="Gene3D" id="1.10.10.410">
    <property type="match status" value="1"/>
</dbReference>
<protein>
    <submittedName>
        <fullName evidence="1">Glutamyl-tRNA amidotransferase</fullName>
    </submittedName>
</protein>
<comment type="caution">
    <text evidence="1">The sequence shown here is derived from an EMBL/GenBank/DDBJ whole genome shotgun (WGS) entry which is preliminary data.</text>
</comment>
<dbReference type="InterPro" id="IPR042184">
    <property type="entry name" value="YqeY/Aim41_N"/>
</dbReference>
<organism evidence="1 2">
    <name type="scientific">Candidatus Curtissbacteria bacterium RIFCSPHIGHO2_12_41_11</name>
    <dbReference type="NCBI Taxonomy" id="1797718"/>
    <lineage>
        <taxon>Bacteria</taxon>
        <taxon>Candidatus Curtissiibacteriota</taxon>
    </lineage>
</organism>
<name>A0A1F5H4Q8_9BACT</name>
<dbReference type="EMBL" id="MFBH01000033">
    <property type="protein sequence ID" value="OGD99150.1"/>
    <property type="molecule type" value="Genomic_DNA"/>
</dbReference>
<dbReference type="PANTHER" id="PTHR28055">
    <property type="entry name" value="ALTERED INHERITANCE OF MITOCHONDRIA PROTEIN 41, MITOCHONDRIAL"/>
    <property type="match status" value="1"/>
</dbReference>
<dbReference type="SUPFAM" id="SSF89095">
    <property type="entry name" value="GatB/YqeY motif"/>
    <property type="match status" value="1"/>
</dbReference>